<dbReference type="AlphaFoldDB" id="A0A8J4XTI4"/>
<name>A0A8J4XTI4_CHIOP</name>
<accession>A0A8J4XTI4</accession>
<protein>
    <submittedName>
        <fullName evidence="2">Uncharacterized protein</fullName>
    </submittedName>
</protein>
<keyword evidence="3" id="KW-1185">Reference proteome</keyword>
<gene>
    <name evidence="2" type="ORF">GWK47_016295</name>
</gene>
<proteinExistence type="predicted"/>
<dbReference type="EMBL" id="JACEEZ010021513">
    <property type="protein sequence ID" value="KAG0713410.1"/>
    <property type="molecule type" value="Genomic_DNA"/>
</dbReference>
<feature type="region of interest" description="Disordered" evidence="1">
    <location>
        <begin position="80"/>
        <end position="100"/>
    </location>
</feature>
<sequence length="675" mass="77090">MENPASSIMEEFVNHGHWVIRKTANKFSAIPIDHAHEHNNELMKGSGGAVGLTENPSAFRKWVLAGPEQARLLTEFEDCSSMENEDHSHHEQARSTQESFKKQVVKLTNTMREMGNPFLNNTEELLTLDSHDVLNQSVVNTVRTIETLGKQQFSDYCKLVLDDCERSIHDPMKKNSLPLFKSPVRKSRGKQADKIEGLKTDVSIFSRLYIVAQHRDCDMNSFFSHENNSFPPSVSDKGKLRLGSKSDLLKCLIKKVENDAPNLLHRDDTDDDAEMNVLELGPELMTSLEEPVEADLPSTFDVKVLNGAAVVHLLQPFGVKTFEDYANDIFIPYIIQQLSNTRRVDIIWDRYAKDSIKSSARQNRGKVDVQCENFVILERFAVLLYQRTSQLESVHEARRVMFASKTRQWKLSHQHSLLFLNTQSVLCTKQESGPHVTYLSRKYLLQRIGGGKWTQTASVGPHSGQHFPLHLRHVENVLSVVVRLRLAAQVAGLPALTQVRQDNAARIKWDFRDMRKREEYGHVVTELLRGIAINPVRVCCFQNACLDRGHHDDINAFQEALIECMLRAGQTVFGFCRKRWRQVPGWNEFVREAHSAARESFLEWRAGGGPRGGPLAERMRSTRARFKLCLRWCKSHEHQLRAQSLADKLASGDSFNFWRGVRSMNPGSQQRFMKP</sequence>
<evidence type="ECO:0000313" key="2">
    <source>
        <dbReference type="EMBL" id="KAG0713410.1"/>
    </source>
</evidence>
<organism evidence="2 3">
    <name type="scientific">Chionoecetes opilio</name>
    <name type="common">Atlantic snow crab</name>
    <name type="synonym">Cancer opilio</name>
    <dbReference type="NCBI Taxonomy" id="41210"/>
    <lineage>
        <taxon>Eukaryota</taxon>
        <taxon>Metazoa</taxon>
        <taxon>Ecdysozoa</taxon>
        <taxon>Arthropoda</taxon>
        <taxon>Crustacea</taxon>
        <taxon>Multicrustacea</taxon>
        <taxon>Malacostraca</taxon>
        <taxon>Eumalacostraca</taxon>
        <taxon>Eucarida</taxon>
        <taxon>Decapoda</taxon>
        <taxon>Pleocyemata</taxon>
        <taxon>Brachyura</taxon>
        <taxon>Eubrachyura</taxon>
        <taxon>Majoidea</taxon>
        <taxon>Majidae</taxon>
        <taxon>Chionoecetes</taxon>
    </lineage>
</organism>
<evidence type="ECO:0000256" key="1">
    <source>
        <dbReference type="SAM" id="MobiDB-lite"/>
    </source>
</evidence>
<dbReference type="PANTHER" id="PTHR47018">
    <property type="entry name" value="CXC DOMAIN-CONTAINING PROTEIN-RELATED"/>
    <property type="match status" value="1"/>
</dbReference>
<reference evidence="2" key="1">
    <citation type="submission" date="2020-07" db="EMBL/GenBank/DDBJ databases">
        <title>The High-quality genome of the commercially important snow crab, Chionoecetes opilio.</title>
        <authorList>
            <person name="Jeong J.-H."/>
            <person name="Ryu S."/>
        </authorList>
    </citation>
    <scope>NUCLEOTIDE SEQUENCE</scope>
    <source>
        <strain evidence="2">MADBK_172401_WGS</strain>
        <tissue evidence="2">Digestive gland</tissue>
    </source>
</reference>
<feature type="compositionally biased region" description="Basic and acidic residues" evidence="1">
    <location>
        <begin position="84"/>
        <end position="93"/>
    </location>
</feature>
<comment type="caution">
    <text evidence="2">The sequence shown here is derived from an EMBL/GenBank/DDBJ whole genome shotgun (WGS) entry which is preliminary data.</text>
</comment>
<evidence type="ECO:0000313" key="3">
    <source>
        <dbReference type="Proteomes" id="UP000770661"/>
    </source>
</evidence>
<dbReference type="Proteomes" id="UP000770661">
    <property type="component" value="Unassembled WGS sequence"/>
</dbReference>